<dbReference type="EMBL" id="JACCAU010000001">
    <property type="protein sequence ID" value="NYH16357.1"/>
    <property type="molecule type" value="Genomic_DNA"/>
</dbReference>
<proteinExistence type="predicted"/>
<accession>A0A7Z0B1G1</accession>
<evidence type="ECO:0000313" key="2">
    <source>
        <dbReference type="Proteomes" id="UP000572540"/>
    </source>
</evidence>
<dbReference type="AlphaFoldDB" id="A0A7Z0B1G1"/>
<sequence>MEHLKHCIIANDAAPRTKPSNYPASKWAVARKATKSVTPPTIWLR</sequence>
<dbReference type="Proteomes" id="UP000572540">
    <property type="component" value="Unassembled WGS sequence"/>
</dbReference>
<gene>
    <name evidence="1" type="ORF">GGD41_003585</name>
</gene>
<comment type="caution">
    <text evidence="1">The sequence shown here is derived from an EMBL/GenBank/DDBJ whole genome shotgun (WGS) entry which is preliminary data.</text>
</comment>
<reference evidence="1 2" key="1">
    <citation type="submission" date="2020-07" db="EMBL/GenBank/DDBJ databases">
        <title>Exploring microbial biodiversity for novel pathways involved in the catabolism of aromatic compounds derived from lignin.</title>
        <authorList>
            <person name="Elkins J."/>
        </authorList>
    </citation>
    <scope>NUCLEOTIDE SEQUENCE [LARGE SCALE GENOMIC DNA]</scope>
    <source>
        <strain evidence="1 2">H2C3B</strain>
    </source>
</reference>
<evidence type="ECO:0000313" key="1">
    <source>
        <dbReference type="EMBL" id="NYH16357.1"/>
    </source>
</evidence>
<name>A0A7Z0B1G1_9BURK</name>
<organism evidence="1 2">
    <name type="scientific">Paraburkholderia bryophila</name>
    <dbReference type="NCBI Taxonomy" id="420952"/>
    <lineage>
        <taxon>Bacteria</taxon>
        <taxon>Pseudomonadati</taxon>
        <taxon>Pseudomonadota</taxon>
        <taxon>Betaproteobacteria</taxon>
        <taxon>Burkholderiales</taxon>
        <taxon>Burkholderiaceae</taxon>
        <taxon>Paraburkholderia</taxon>
    </lineage>
</organism>
<protein>
    <submittedName>
        <fullName evidence="1">Uncharacterized protein</fullName>
    </submittedName>
</protein>